<name>A0ABS7YCH4_9BURK</name>
<organism evidence="5 6">
    <name type="scientific">Massilia hydrophila</name>
    <dbReference type="NCBI Taxonomy" id="3044279"/>
    <lineage>
        <taxon>Bacteria</taxon>
        <taxon>Pseudomonadati</taxon>
        <taxon>Pseudomonadota</taxon>
        <taxon>Betaproteobacteria</taxon>
        <taxon>Burkholderiales</taxon>
        <taxon>Oxalobacteraceae</taxon>
        <taxon>Telluria group</taxon>
        <taxon>Massilia</taxon>
    </lineage>
</organism>
<dbReference type="SUPFAM" id="SSF50341">
    <property type="entry name" value="CheW-like"/>
    <property type="match status" value="1"/>
</dbReference>
<accession>A0ABS7YCH4</accession>
<evidence type="ECO:0000256" key="2">
    <source>
        <dbReference type="ARBA" id="ARBA00021483"/>
    </source>
</evidence>
<keyword evidence="6" id="KW-1185">Reference proteome</keyword>
<dbReference type="Gene3D" id="2.30.30.40">
    <property type="entry name" value="SH3 Domains"/>
    <property type="match status" value="1"/>
</dbReference>
<evidence type="ECO:0000259" key="4">
    <source>
        <dbReference type="PROSITE" id="PS50851"/>
    </source>
</evidence>
<sequence length="159" mass="17360">MDNSTPTRDKEVLSFRLAQEEYAISILKVQEIRGYENPTLLPGAPPCIKGIVNLRGAIVPIVDMRILFRLGEPTYDQFTVVIVLNIRQHVIGMVVDSVSDVVTLLDEQIRPAPEMGASADGDAITGLGTVGERMLILLDIDKLMSSEQLGLIKAMDQAA</sequence>
<protein>
    <recommendedName>
        <fullName evidence="2">Chemotaxis protein CheW</fullName>
    </recommendedName>
</protein>
<dbReference type="InterPro" id="IPR002545">
    <property type="entry name" value="CheW-lke_dom"/>
</dbReference>
<reference evidence="5 6" key="1">
    <citation type="submission" date="2021-07" db="EMBL/GenBank/DDBJ databases">
        <title>Characterization of Violacein-producing bacteria and related species.</title>
        <authorList>
            <person name="Wilson H.S."/>
            <person name="De Leon M.E."/>
        </authorList>
    </citation>
    <scope>NUCLEOTIDE SEQUENCE [LARGE SCALE GENOMIC DNA]</scope>
    <source>
        <strain evidence="5 6">HSC-2F05</strain>
    </source>
</reference>
<dbReference type="EMBL" id="JAHYBX010000007">
    <property type="protein sequence ID" value="MCA1857393.1"/>
    <property type="molecule type" value="Genomic_DNA"/>
</dbReference>
<evidence type="ECO:0000313" key="5">
    <source>
        <dbReference type="EMBL" id="MCA1857393.1"/>
    </source>
</evidence>
<dbReference type="SMART" id="SM00260">
    <property type="entry name" value="CheW"/>
    <property type="match status" value="1"/>
</dbReference>
<dbReference type="Proteomes" id="UP001198602">
    <property type="component" value="Unassembled WGS sequence"/>
</dbReference>
<evidence type="ECO:0000313" key="6">
    <source>
        <dbReference type="Proteomes" id="UP001198602"/>
    </source>
</evidence>
<comment type="caution">
    <text evidence="5">The sequence shown here is derived from an EMBL/GenBank/DDBJ whole genome shotgun (WGS) entry which is preliminary data.</text>
</comment>
<dbReference type="Pfam" id="PF01584">
    <property type="entry name" value="CheW"/>
    <property type="match status" value="1"/>
</dbReference>
<feature type="domain" description="CheW-like" evidence="4">
    <location>
        <begin position="9"/>
        <end position="149"/>
    </location>
</feature>
<evidence type="ECO:0000256" key="1">
    <source>
        <dbReference type="ARBA" id="ARBA00004496"/>
    </source>
</evidence>
<proteinExistence type="predicted"/>
<gene>
    <name evidence="5" type="ORF">LE190_15875</name>
</gene>
<evidence type="ECO:0000256" key="3">
    <source>
        <dbReference type="ARBA" id="ARBA00022490"/>
    </source>
</evidence>
<dbReference type="RefSeq" id="WP_225239613.1">
    <property type="nucleotide sequence ID" value="NZ_JAHYBX010000007.1"/>
</dbReference>
<keyword evidence="3" id="KW-0963">Cytoplasm</keyword>
<comment type="subcellular location">
    <subcellularLocation>
        <location evidence="1">Cytoplasm</location>
    </subcellularLocation>
</comment>
<dbReference type="PANTHER" id="PTHR22617:SF45">
    <property type="entry name" value="CHEMOTAXIS PROTEIN CHEW"/>
    <property type="match status" value="1"/>
</dbReference>
<dbReference type="InterPro" id="IPR039315">
    <property type="entry name" value="CheW"/>
</dbReference>
<dbReference type="PROSITE" id="PS50851">
    <property type="entry name" value="CHEW"/>
    <property type="match status" value="1"/>
</dbReference>
<dbReference type="PANTHER" id="PTHR22617">
    <property type="entry name" value="CHEMOTAXIS SENSOR HISTIDINE KINASE-RELATED"/>
    <property type="match status" value="1"/>
</dbReference>
<dbReference type="InterPro" id="IPR036061">
    <property type="entry name" value="CheW-like_dom_sf"/>
</dbReference>
<dbReference type="Gene3D" id="2.40.50.180">
    <property type="entry name" value="CheA-289, Domain 4"/>
    <property type="match status" value="1"/>
</dbReference>